<dbReference type="AlphaFoldDB" id="A0A834WSW6"/>
<reference evidence="2" key="1">
    <citation type="submission" date="2020-09" db="EMBL/GenBank/DDBJ databases">
        <title>Genome-Enabled Discovery of Anthraquinone Biosynthesis in Senna tora.</title>
        <authorList>
            <person name="Kang S.-H."/>
            <person name="Pandey R.P."/>
            <person name="Lee C.-M."/>
            <person name="Sim J.-S."/>
            <person name="Jeong J.-T."/>
            <person name="Choi B.-S."/>
            <person name="Jung M."/>
            <person name="Ginzburg D."/>
            <person name="Zhao K."/>
            <person name="Won S.Y."/>
            <person name="Oh T.-J."/>
            <person name="Yu Y."/>
            <person name="Kim N.-H."/>
            <person name="Lee O.R."/>
            <person name="Lee T.-H."/>
            <person name="Bashyal P."/>
            <person name="Kim T.-S."/>
            <person name="Lee W.-H."/>
            <person name="Kawkins C."/>
            <person name="Kim C.-K."/>
            <person name="Kim J.S."/>
            <person name="Ahn B.O."/>
            <person name="Rhee S.Y."/>
            <person name="Sohng J.K."/>
        </authorList>
    </citation>
    <scope>NUCLEOTIDE SEQUENCE</scope>
    <source>
        <tissue evidence="2">Leaf</tissue>
    </source>
</reference>
<keyword evidence="1" id="KW-1133">Transmembrane helix</keyword>
<evidence type="ECO:0000256" key="1">
    <source>
        <dbReference type="SAM" id="Phobius"/>
    </source>
</evidence>
<comment type="caution">
    <text evidence="2">The sequence shown here is derived from an EMBL/GenBank/DDBJ whole genome shotgun (WGS) entry which is preliminary data.</text>
</comment>
<evidence type="ECO:0000313" key="3">
    <source>
        <dbReference type="Proteomes" id="UP000634136"/>
    </source>
</evidence>
<keyword evidence="3" id="KW-1185">Reference proteome</keyword>
<name>A0A834WSW6_9FABA</name>
<dbReference type="Proteomes" id="UP000634136">
    <property type="component" value="Unassembled WGS sequence"/>
</dbReference>
<proteinExistence type="predicted"/>
<gene>
    <name evidence="2" type="ORF">G2W53_014119</name>
</gene>
<feature type="transmembrane region" description="Helical" evidence="1">
    <location>
        <begin position="38"/>
        <end position="58"/>
    </location>
</feature>
<accession>A0A834WSW6</accession>
<keyword evidence="1" id="KW-0812">Transmembrane</keyword>
<organism evidence="2 3">
    <name type="scientific">Senna tora</name>
    <dbReference type="NCBI Taxonomy" id="362788"/>
    <lineage>
        <taxon>Eukaryota</taxon>
        <taxon>Viridiplantae</taxon>
        <taxon>Streptophyta</taxon>
        <taxon>Embryophyta</taxon>
        <taxon>Tracheophyta</taxon>
        <taxon>Spermatophyta</taxon>
        <taxon>Magnoliopsida</taxon>
        <taxon>eudicotyledons</taxon>
        <taxon>Gunneridae</taxon>
        <taxon>Pentapetalae</taxon>
        <taxon>rosids</taxon>
        <taxon>fabids</taxon>
        <taxon>Fabales</taxon>
        <taxon>Fabaceae</taxon>
        <taxon>Caesalpinioideae</taxon>
        <taxon>Cassia clade</taxon>
        <taxon>Senna</taxon>
    </lineage>
</organism>
<sequence>MKVVGREAPPLCTIAGSAHSMKGVAFQFSHGFGKRGNIGFATVHTVATFHFAMVITVVKS</sequence>
<keyword evidence="1" id="KW-0472">Membrane</keyword>
<evidence type="ECO:0000313" key="2">
    <source>
        <dbReference type="EMBL" id="KAF7831786.1"/>
    </source>
</evidence>
<dbReference type="EMBL" id="JAAIUW010000005">
    <property type="protein sequence ID" value="KAF7831786.1"/>
    <property type="molecule type" value="Genomic_DNA"/>
</dbReference>
<protein>
    <submittedName>
        <fullName evidence="2">Uncharacterized protein</fullName>
    </submittedName>
</protein>